<dbReference type="GO" id="GO:0003824">
    <property type="term" value="F:catalytic activity"/>
    <property type="evidence" value="ECO:0007669"/>
    <property type="project" value="InterPro"/>
</dbReference>
<dbReference type="NCBIfam" id="NF033681">
    <property type="entry name" value="ExeM_NucH_DNase"/>
    <property type="match status" value="1"/>
</dbReference>
<sequence>MHSSSLNKILNHTLILAASAALLAGCTPTQPTTTVAAACAQSSHSIAQVQGDAAVSPLLDQQVQVSGTVTASWQQPDQLGGFFLQGEQAALFVASDQTVAIGDRVTVSGTVSEANQLTQLVAISDLARCGTAPLPPSQPLHLPVAQLADFEALEGQRVTLPQRLVVNGTYALGRHGSFDVALQRLYTPTQVASPGAPARTLAASYELQRLVIDDNQAPNPAVVPYPSPALSASNTLRSGDQVHSVSGILSQFNGRYRIQPTQAPEFEALNPRPEAPLPVADARVIRIAAFNVLNYFNGEGAEQQFPTDRGAQTREAFLRQEEKIIAALSALNADVIGLMELENDGYTPTSAIVRLIEQLRLRTGADWQFIQAAEAEFGGASITNGLIYRADRVEPLGKVLTITSGPFSNRSRYPLVQRFRPHHSGESFAVAVNHFKSKGSCPRDANDPNANQNDVQACWNLARVQSAELLVQLMQTEPSLQQTDAQILLGDFNAYAKEDPMQVFKAAGYHNRAEHFEPDGYSYVYDAQAGSLDHVLVSGALHGRVLNQQHWLINADEPRALSYDNYASHPDWYAPSPYRASDHDPILIDLQF</sequence>
<dbReference type="PANTHER" id="PTHR42834">
    <property type="entry name" value="ENDONUCLEASE/EXONUCLEASE/PHOSPHATASE FAMILY PROTEIN (AFU_ORTHOLOGUE AFUA_3G09210)"/>
    <property type="match status" value="1"/>
</dbReference>
<feature type="signal peptide" evidence="1">
    <location>
        <begin position="1"/>
        <end position="23"/>
    </location>
</feature>
<dbReference type="EMBL" id="PIPY01000004">
    <property type="protein sequence ID" value="RUO62111.1"/>
    <property type="molecule type" value="Genomic_DNA"/>
</dbReference>
<feature type="chain" id="PRO_5019443275" evidence="1">
    <location>
        <begin position="24"/>
        <end position="592"/>
    </location>
</feature>
<evidence type="ECO:0000256" key="1">
    <source>
        <dbReference type="SAM" id="SignalP"/>
    </source>
</evidence>
<dbReference type="OrthoDB" id="9800417at2"/>
<dbReference type="SUPFAM" id="SSF56219">
    <property type="entry name" value="DNase I-like"/>
    <property type="match status" value="1"/>
</dbReference>
<comment type="caution">
    <text evidence="3">The sequence shown here is derived from an EMBL/GenBank/DDBJ whole genome shotgun (WGS) entry which is preliminary data.</text>
</comment>
<dbReference type="Gene3D" id="3.60.10.10">
    <property type="entry name" value="Endonuclease/exonuclease/phosphatase"/>
    <property type="match status" value="1"/>
</dbReference>
<dbReference type="Pfam" id="PF03372">
    <property type="entry name" value="Exo_endo_phos"/>
    <property type="match status" value="1"/>
</dbReference>
<dbReference type="RefSeq" id="WP_126754071.1">
    <property type="nucleotide sequence ID" value="NZ_PIPY01000004.1"/>
</dbReference>
<evidence type="ECO:0000313" key="4">
    <source>
        <dbReference type="Proteomes" id="UP000288259"/>
    </source>
</evidence>
<dbReference type="PANTHER" id="PTHR42834:SF1">
    <property type="entry name" value="ENDONUCLEASE_EXONUCLEASE_PHOSPHATASE FAMILY PROTEIN (AFU_ORTHOLOGUE AFUA_3G09210)"/>
    <property type="match status" value="1"/>
</dbReference>
<protein>
    <submittedName>
        <fullName evidence="3">Nuclease</fullName>
    </submittedName>
</protein>
<dbReference type="AlphaFoldDB" id="A0A432YM91"/>
<gene>
    <name evidence="3" type="ORF">CWI71_04465</name>
</gene>
<accession>A0A432YM91</accession>
<organism evidence="3 4">
    <name type="scientific">Pseudidiomarina insulisalsae</name>
    <dbReference type="NCBI Taxonomy" id="575789"/>
    <lineage>
        <taxon>Bacteria</taxon>
        <taxon>Pseudomonadati</taxon>
        <taxon>Pseudomonadota</taxon>
        <taxon>Gammaproteobacteria</taxon>
        <taxon>Alteromonadales</taxon>
        <taxon>Idiomarinaceae</taxon>
        <taxon>Pseudidiomarina</taxon>
    </lineage>
</organism>
<dbReference type="InterPro" id="IPR036691">
    <property type="entry name" value="Endo/exonu/phosph_ase_sf"/>
</dbReference>
<dbReference type="Proteomes" id="UP000288259">
    <property type="component" value="Unassembled WGS sequence"/>
</dbReference>
<keyword evidence="4" id="KW-1185">Reference proteome</keyword>
<evidence type="ECO:0000313" key="3">
    <source>
        <dbReference type="EMBL" id="RUO62111.1"/>
    </source>
</evidence>
<reference evidence="4" key="1">
    <citation type="journal article" date="2018" name="Front. Microbiol.">
        <title>Genome-Based Analysis Reveals the Taxonomy and Diversity of the Family Idiomarinaceae.</title>
        <authorList>
            <person name="Liu Y."/>
            <person name="Lai Q."/>
            <person name="Shao Z."/>
        </authorList>
    </citation>
    <scope>NUCLEOTIDE SEQUENCE [LARGE SCALE GENOMIC DNA]</scope>
    <source>
        <strain evidence="4">CVS-6</strain>
    </source>
</reference>
<dbReference type="InterPro" id="IPR047971">
    <property type="entry name" value="ExeM-like"/>
</dbReference>
<proteinExistence type="predicted"/>
<dbReference type="CDD" id="cd04486">
    <property type="entry name" value="YhcR_OBF_like"/>
    <property type="match status" value="1"/>
</dbReference>
<dbReference type="InterPro" id="IPR005135">
    <property type="entry name" value="Endo/exonuclease/phosphatase"/>
</dbReference>
<feature type="domain" description="Endonuclease/exonuclease/phosphatase" evidence="2">
    <location>
        <begin position="318"/>
        <end position="583"/>
    </location>
</feature>
<keyword evidence="1" id="KW-0732">Signal</keyword>
<dbReference type="CDD" id="cd10283">
    <property type="entry name" value="MnuA_DNase1-like"/>
    <property type="match status" value="1"/>
</dbReference>
<name>A0A432YM91_9GAMM</name>
<evidence type="ECO:0000259" key="2">
    <source>
        <dbReference type="Pfam" id="PF03372"/>
    </source>
</evidence>